<dbReference type="EMBL" id="HG994355">
    <property type="protein sequence ID" value="CAF2146679.1"/>
    <property type="molecule type" value="Genomic_DNA"/>
</dbReference>
<dbReference type="Proteomes" id="UP001295469">
    <property type="component" value="Chromosome A01"/>
</dbReference>
<name>A0A816XJP5_BRANA</name>
<protein>
    <submittedName>
        <fullName evidence="2">(rape) hypothetical protein</fullName>
    </submittedName>
</protein>
<dbReference type="AlphaFoldDB" id="A0A816XJP5"/>
<proteinExistence type="predicted"/>
<organism evidence="2">
    <name type="scientific">Brassica napus</name>
    <name type="common">Rape</name>
    <dbReference type="NCBI Taxonomy" id="3708"/>
    <lineage>
        <taxon>Eukaryota</taxon>
        <taxon>Viridiplantae</taxon>
        <taxon>Streptophyta</taxon>
        <taxon>Embryophyta</taxon>
        <taxon>Tracheophyta</taxon>
        <taxon>Spermatophyta</taxon>
        <taxon>Magnoliopsida</taxon>
        <taxon>eudicotyledons</taxon>
        <taxon>Gunneridae</taxon>
        <taxon>Pentapetalae</taxon>
        <taxon>rosids</taxon>
        <taxon>malvids</taxon>
        <taxon>Brassicales</taxon>
        <taxon>Brassicaceae</taxon>
        <taxon>Brassiceae</taxon>
        <taxon>Brassica</taxon>
    </lineage>
</organism>
<evidence type="ECO:0000313" key="2">
    <source>
        <dbReference type="EMBL" id="CAF2146679.1"/>
    </source>
</evidence>
<accession>A0A816XJP5</accession>
<evidence type="ECO:0000256" key="1">
    <source>
        <dbReference type="SAM" id="MobiDB-lite"/>
    </source>
</evidence>
<gene>
    <name evidence="2" type="ORF">DARMORV10_A01P02520.1</name>
</gene>
<feature type="region of interest" description="Disordered" evidence="1">
    <location>
        <begin position="77"/>
        <end position="147"/>
    </location>
</feature>
<reference evidence="2" key="1">
    <citation type="submission" date="2021-01" db="EMBL/GenBank/DDBJ databases">
        <authorList>
            <consortium name="Genoscope - CEA"/>
            <person name="William W."/>
        </authorList>
    </citation>
    <scope>NUCLEOTIDE SEQUENCE</scope>
</reference>
<feature type="compositionally biased region" description="Polar residues" evidence="1">
    <location>
        <begin position="78"/>
        <end position="93"/>
    </location>
</feature>
<feature type="non-terminal residue" evidence="2">
    <location>
        <position position="160"/>
    </location>
</feature>
<sequence>MLLIDDRYANNSWSKTLVFFVDRNVIIISVRYYGDVPLVQLFVMNLTVRVKEQLERSRQRLYHERPQIIAARLGAPPSMSSKASLPTNRTAANFGNVAQRPPMGMSFPRPPMPRPPGTSSFSVPGSHVAATAVTGSSGPPPGSDNLDMLQEENETVLDKV</sequence>